<evidence type="ECO:0000256" key="4">
    <source>
        <dbReference type="ARBA" id="ARBA00022638"/>
    </source>
</evidence>
<evidence type="ECO:0000313" key="9">
    <source>
        <dbReference type="EMBL" id="QPG92858.1"/>
    </source>
</evidence>
<dbReference type="CDD" id="cd16890">
    <property type="entry name" value="lyz_i"/>
    <property type="match status" value="1"/>
</dbReference>
<organism evidence="9">
    <name type="scientific">Lasioderma serricorne</name>
    <name type="common">cigarette beetle</name>
    <dbReference type="NCBI Taxonomy" id="295660"/>
    <lineage>
        <taxon>Eukaryota</taxon>
        <taxon>Metazoa</taxon>
        <taxon>Ecdysozoa</taxon>
        <taxon>Arthropoda</taxon>
        <taxon>Hexapoda</taxon>
        <taxon>Insecta</taxon>
        <taxon>Pterygota</taxon>
        <taxon>Neoptera</taxon>
        <taxon>Endopterygota</taxon>
        <taxon>Coleoptera</taxon>
        <taxon>Polyphaga</taxon>
        <taxon>Bostrichiformia</taxon>
        <taxon>Ptinidae</taxon>
        <taxon>Xyletininae</taxon>
        <taxon>Lasioderma</taxon>
    </lineage>
</organism>
<dbReference type="InterPro" id="IPR023346">
    <property type="entry name" value="Lysozyme-like_dom_sf"/>
</dbReference>
<feature type="chain" id="PRO_5030722558" description="lysozyme" evidence="8">
    <location>
        <begin position="21"/>
        <end position="153"/>
    </location>
</feature>
<dbReference type="Pfam" id="PF05497">
    <property type="entry name" value="Destabilase"/>
    <property type="match status" value="1"/>
</dbReference>
<dbReference type="GO" id="GO:0003796">
    <property type="term" value="F:lysozyme activity"/>
    <property type="evidence" value="ECO:0007669"/>
    <property type="project" value="UniProtKB-EC"/>
</dbReference>
<dbReference type="InterPro" id="IPR018247">
    <property type="entry name" value="EF_Hand_1_Ca_BS"/>
</dbReference>
<keyword evidence="6" id="KW-0326">Glycosidase</keyword>
<dbReference type="GO" id="GO:0042742">
    <property type="term" value="P:defense response to bacterium"/>
    <property type="evidence" value="ECO:0007669"/>
    <property type="project" value="UniProtKB-KW"/>
</dbReference>
<evidence type="ECO:0000256" key="5">
    <source>
        <dbReference type="ARBA" id="ARBA00022801"/>
    </source>
</evidence>
<gene>
    <name evidence="9" type="primary">lysi</name>
</gene>
<dbReference type="AlphaFoldDB" id="A0A7S9KII1"/>
<dbReference type="PROSITE" id="PS00018">
    <property type="entry name" value="EF_HAND_1"/>
    <property type="match status" value="1"/>
</dbReference>
<keyword evidence="7" id="KW-1015">Disulfide bond</keyword>
<dbReference type="EC" id="3.2.1.17" evidence="2"/>
<evidence type="ECO:0000256" key="1">
    <source>
        <dbReference type="ARBA" id="ARBA00000632"/>
    </source>
</evidence>
<name>A0A7S9KII1_9COLE</name>
<evidence type="ECO:0000256" key="2">
    <source>
        <dbReference type="ARBA" id="ARBA00012732"/>
    </source>
</evidence>
<dbReference type="PANTHER" id="PTHR11195:SF22">
    <property type="entry name" value="LYSOZYME"/>
    <property type="match status" value="1"/>
</dbReference>
<evidence type="ECO:0000256" key="3">
    <source>
        <dbReference type="ARBA" id="ARBA00022529"/>
    </source>
</evidence>
<feature type="signal peptide" evidence="8">
    <location>
        <begin position="1"/>
        <end position="20"/>
    </location>
</feature>
<dbReference type="PROSITE" id="PS51909">
    <property type="entry name" value="LYSOZYME_I"/>
    <property type="match status" value="1"/>
</dbReference>
<keyword evidence="4" id="KW-0081">Bacteriolytic enzyme</keyword>
<evidence type="ECO:0000256" key="8">
    <source>
        <dbReference type="SAM" id="SignalP"/>
    </source>
</evidence>
<reference evidence="9" key="1">
    <citation type="submission" date="2020-02" db="EMBL/GenBank/DDBJ databases">
        <authorList>
            <person name="Yan Y."/>
            <person name="Xu K."/>
            <person name="Yang H."/>
            <person name="Hu D."/>
            <person name="Pang N."/>
            <person name="Zhang T."/>
            <person name="Yang W."/>
        </authorList>
    </citation>
    <scope>NUCLEOTIDE SEQUENCE</scope>
</reference>
<dbReference type="Gene3D" id="1.10.530.10">
    <property type="match status" value="1"/>
</dbReference>
<accession>A0A7S9KII1</accession>
<dbReference type="InterPro" id="IPR008597">
    <property type="entry name" value="Invert_lysozyme"/>
</dbReference>
<keyword evidence="3" id="KW-0929">Antimicrobial</keyword>
<dbReference type="FunFam" id="1.10.530.10:FF:000019">
    <property type="entry name" value="lysozyme"/>
    <property type="match status" value="1"/>
</dbReference>
<dbReference type="GO" id="GO:0031640">
    <property type="term" value="P:killing of cells of another organism"/>
    <property type="evidence" value="ECO:0007669"/>
    <property type="project" value="UniProtKB-KW"/>
</dbReference>
<dbReference type="EMBL" id="MT015590">
    <property type="protein sequence ID" value="QPG92858.1"/>
    <property type="molecule type" value="mRNA"/>
</dbReference>
<protein>
    <recommendedName>
        <fullName evidence="2">lysozyme</fullName>
        <ecNumber evidence="2">3.2.1.17</ecNumber>
    </recommendedName>
</protein>
<feature type="disulfide bond" evidence="7">
    <location>
        <begin position="84"/>
        <end position="90"/>
    </location>
</feature>
<evidence type="ECO:0000256" key="7">
    <source>
        <dbReference type="PIRSR" id="PIRSR608597-3"/>
    </source>
</evidence>
<keyword evidence="8" id="KW-0732">Signal</keyword>
<feature type="disulfide bond" evidence="7">
    <location>
        <begin position="30"/>
        <end position="114"/>
    </location>
</feature>
<feature type="disulfide bond" evidence="7">
    <location>
        <begin position="35"/>
        <end position="41"/>
    </location>
</feature>
<dbReference type="PANTHER" id="PTHR11195">
    <property type="entry name" value="DESTABILASE-RELATED"/>
    <property type="match status" value="1"/>
</dbReference>
<keyword evidence="5" id="KW-0378">Hydrolase</keyword>
<feature type="disulfide bond" evidence="7">
    <location>
        <begin position="47"/>
        <end position="52"/>
    </location>
</feature>
<sequence length="153" mass="16530">MFVKYVAVFAALAVFYGARSQGDLPVTQSCLGCICEAISGCNTTVTCAGDVCGPFRITWPYWADGGKPTVNQESPDSQTAFRNCVTDVYCAALTVQGYMNKYQQDCNGDGKIDCDDFATIHKLGGYGCKGVPLPEDYGARYQQCKQIVGQLQS</sequence>
<proteinExistence type="evidence at transcript level"/>
<evidence type="ECO:0000256" key="6">
    <source>
        <dbReference type="ARBA" id="ARBA00023295"/>
    </source>
</evidence>
<dbReference type="SUPFAM" id="SSF53955">
    <property type="entry name" value="Lysozyme-like"/>
    <property type="match status" value="1"/>
</dbReference>
<comment type="catalytic activity">
    <reaction evidence="1">
        <text>Hydrolysis of (1-&gt;4)-beta-linkages between N-acetylmuramic acid and N-acetyl-D-glucosamine residues in a peptidoglycan and between N-acetyl-D-glucosamine residues in chitodextrins.</text>
        <dbReference type="EC" id="3.2.1.17"/>
    </reaction>
</comment>